<proteinExistence type="predicted"/>
<name>A0A0A9BRA2_ARUDO</name>
<protein>
    <submittedName>
        <fullName evidence="1">Uncharacterized protein</fullName>
    </submittedName>
</protein>
<reference evidence="1" key="1">
    <citation type="submission" date="2014-09" db="EMBL/GenBank/DDBJ databases">
        <authorList>
            <person name="Magalhaes I.L.F."/>
            <person name="Oliveira U."/>
            <person name="Santos F.R."/>
            <person name="Vidigal T.H.D.A."/>
            <person name="Brescovit A.D."/>
            <person name="Santos A.J."/>
        </authorList>
    </citation>
    <scope>NUCLEOTIDE SEQUENCE</scope>
    <source>
        <tissue evidence="1">Shoot tissue taken approximately 20 cm above the soil surface</tissue>
    </source>
</reference>
<accession>A0A0A9BRA2</accession>
<evidence type="ECO:0000313" key="1">
    <source>
        <dbReference type="EMBL" id="JAD66534.1"/>
    </source>
</evidence>
<reference evidence="1" key="2">
    <citation type="journal article" date="2015" name="Data Brief">
        <title>Shoot transcriptome of the giant reed, Arundo donax.</title>
        <authorList>
            <person name="Barrero R.A."/>
            <person name="Guerrero F.D."/>
            <person name="Moolhuijzen P."/>
            <person name="Goolsby J.A."/>
            <person name="Tidwell J."/>
            <person name="Bellgard S.E."/>
            <person name="Bellgard M.I."/>
        </authorList>
    </citation>
    <scope>NUCLEOTIDE SEQUENCE</scope>
    <source>
        <tissue evidence="1">Shoot tissue taken approximately 20 cm above the soil surface</tissue>
    </source>
</reference>
<sequence length="32" mass="3437">MDPPHSPGLPSSETIVAFSNTPFIGISPWKLL</sequence>
<dbReference type="AlphaFoldDB" id="A0A0A9BRA2"/>
<organism evidence="1">
    <name type="scientific">Arundo donax</name>
    <name type="common">Giant reed</name>
    <name type="synonym">Donax arundinaceus</name>
    <dbReference type="NCBI Taxonomy" id="35708"/>
    <lineage>
        <taxon>Eukaryota</taxon>
        <taxon>Viridiplantae</taxon>
        <taxon>Streptophyta</taxon>
        <taxon>Embryophyta</taxon>
        <taxon>Tracheophyta</taxon>
        <taxon>Spermatophyta</taxon>
        <taxon>Magnoliopsida</taxon>
        <taxon>Liliopsida</taxon>
        <taxon>Poales</taxon>
        <taxon>Poaceae</taxon>
        <taxon>PACMAD clade</taxon>
        <taxon>Arundinoideae</taxon>
        <taxon>Arundineae</taxon>
        <taxon>Arundo</taxon>
    </lineage>
</organism>
<dbReference type="EMBL" id="GBRH01231361">
    <property type="protein sequence ID" value="JAD66534.1"/>
    <property type="molecule type" value="Transcribed_RNA"/>
</dbReference>